<accession>A0ABQ3HZX1</accession>
<dbReference type="NCBIfam" id="TIGR03511">
    <property type="entry name" value="GldH_lipo"/>
    <property type="match status" value="1"/>
</dbReference>
<keyword evidence="3" id="KW-1185">Reference proteome</keyword>
<evidence type="ECO:0000313" key="2">
    <source>
        <dbReference type="EMBL" id="GHE51645.1"/>
    </source>
</evidence>
<feature type="chain" id="PRO_5045476655" evidence="1">
    <location>
        <begin position="22"/>
        <end position="155"/>
    </location>
</feature>
<evidence type="ECO:0000313" key="3">
    <source>
        <dbReference type="Proteomes" id="UP000658258"/>
    </source>
</evidence>
<organism evidence="2 3">
    <name type="scientific">Roseivirga thermotolerans</name>
    <dbReference type="NCBI Taxonomy" id="1758176"/>
    <lineage>
        <taxon>Bacteria</taxon>
        <taxon>Pseudomonadati</taxon>
        <taxon>Bacteroidota</taxon>
        <taxon>Cytophagia</taxon>
        <taxon>Cytophagales</taxon>
        <taxon>Roseivirgaceae</taxon>
        <taxon>Roseivirga</taxon>
    </lineage>
</organism>
<keyword evidence="1" id="KW-0732">Signal</keyword>
<dbReference type="Pfam" id="PF14109">
    <property type="entry name" value="GldH_lipo"/>
    <property type="match status" value="1"/>
</dbReference>
<dbReference type="EMBL" id="BNAG01000001">
    <property type="protein sequence ID" value="GHE51645.1"/>
    <property type="molecule type" value="Genomic_DNA"/>
</dbReference>
<dbReference type="Proteomes" id="UP000658258">
    <property type="component" value="Unassembled WGS sequence"/>
</dbReference>
<comment type="caution">
    <text evidence="2">The sequence shown here is derived from an EMBL/GenBank/DDBJ whole genome shotgun (WGS) entry which is preliminary data.</text>
</comment>
<reference evidence="3" key="1">
    <citation type="journal article" date="2019" name="Int. J. Syst. Evol. Microbiol.">
        <title>The Global Catalogue of Microorganisms (GCM) 10K type strain sequencing project: providing services to taxonomists for standard genome sequencing and annotation.</title>
        <authorList>
            <consortium name="The Broad Institute Genomics Platform"/>
            <consortium name="The Broad Institute Genome Sequencing Center for Infectious Disease"/>
            <person name="Wu L."/>
            <person name="Ma J."/>
        </authorList>
    </citation>
    <scope>NUCLEOTIDE SEQUENCE [LARGE SCALE GENOMIC DNA]</scope>
    <source>
        <strain evidence="3">CGMCC 1.15111</strain>
    </source>
</reference>
<dbReference type="RefSeq" id="WP_189628350.1">
    <property type="nucleotide sequence ID" value="NZ_BNAG01000001.1"/>
</dbReference>
<proteinExistence type="predicted"/>
<sequence length="155" mass="18006">MTRKAKLAIATLLLFVWACDAQRVFEDDQSFEQKSWHMNEMPEFSFEIEDTTPKNIYFKLRNDLEYPFQNLYVTYYLLDEQNEQVTSDLINISLFDEVSGKPLGKGSSIYQSSERILEGYSFPQPGKYTFRVAQYMRSESLAGVHSVGVRVEEAN</sequence>
<evidence type="ECO:0000256" key="1">
    <source>
        <dbReference type="SAM" id="SignalP"/>
    </source>
</evidence>
<keyword evidence="2" id="KW-0449">Lipoprotein</keyword>
<protein>
    <submittedName>
        <fullName evidence="2">Gliding motility lipoprotein GldH</fullName>
    </submittedName>
</protein>
<gene>
    <name evidence="2" type="ORF">GCM10011340_02270</name>
</gene>
<feature type="signal peptide" evidence="1">
    <location>
        <begin position="1"/>
        <end position="21"/>
    </location>
</feature>
<dbReference type="InterPro" id="IPR020018">
    <property type="entry name" value="Motility-assoc_lipoprot_GldH"/>
</dbReference>
<name>A0ABQ3HZX1_9BACT</name>